<dbReference type="InParanoid" id="A0A673CDG8"/>
<evidence type="ECO:0000313" key="10">
    <source>
        <dbReference type="Ensembl" id="ENSSORP00005050148.1"/>
    </source>
</evidence>
<dbReference type="OrthoDB" id="9942042at2759"/>
<dbReference type="PANTHER" id="PTHR16551">
    <property type="entry name" value="AGOUTI RELATED"/>
    <property type="match status" value="1"/>
</dbReference>
<feature type="domain" description="Agouti" evidence="9">
    <location>
        <begin position="96"/>
        <end position="135"/>
    </location>
</feature>
<dbReference type="GO" id="GO:0007218">
    <property type="term" value="P:neuropeptide signaling pathway"/>
    <property type="evidence" value="ECO:0007669"/>
    <property type="project" value="TreeGrafter"/>
</dbReference>
<dbReference type="InterPro" id="IPR036836">
    <property type="entry name" value="Agouti_dom_sf"/>
</dbReference>
<reference evidence="10" key="2">
    <citation type="submission" date="2025-08" db="UniProtKB">
        <authorList>
            <consortium name="Ensembl"/>
        </authorList>
    </citation>
    <scope>IDENTIFICATION</scope>
</reference>
<keyword evidence="2" id="KW-0964">Secreted</keyword>
<dbReference type="GO" id="GO:0070996">
    <property type="term" value="F:type 1 melanocortin receptor binding"/>
    <property type="evidence" value="ECO:0007669"/>
    <property type="project" value="TreeGrafter"/>
</dbReference>
<dbReference type="PROSITE" id="PS51150">
    <property type="entry name" value="AGOUTI_2"/>
    <property type="match status" value="1"/>
</dbReference>
<evidence type="ECO:0000259" key="9">
    <source>
        <dbReference type="PROSITE" id="PS51150"/>
    </source>
</evidence>
<evidence type="ECO:0000256" key="6">
    <source>
        <dbReference type="PROSITE-ProRule" id="PRU00494"/>
    </source>
</evidence>
<evidence type="ECO:0000313" key="11">
    <source>
        <dbReference type="Proteomes" id="UP000472271"/>
    </source>
</evidence>
<dbReference type="GO" id="GO:0005184">
    <property type="term" value="F:neuropeptide hormone activity"/>
    <property type="evidence" value="ECO:0007669"/>
    <property type="project" value="TreeGrafter"/>
</dbReference>
<feature type="chain" id="PRO_5025471891" evidence="8">
    <location>
        <begin position="19"/>
        <end position="138"/>
    </location>
</feature>
<keyword evidence="11" id="KW-1185">Reference proteome</keyword>
<dbReference type="GO" id="GO:0009755">
    <property type="term" value="P:hormone-mediated signaling pathway"/>
    <property type="evidence" value="ECO:0007669"/>
    <property type="project" value="InterPro"/>
</dbReference>
<keyword evidence="3 8" id="KW-0732">Signal</keyword>
<reference evidence="10" key="3">
    <citation type="submission" date="2025-09" db="UniProtKB">
        <authorList>
            <consortium name="Ensembl"/>
        </authorList>
    </citation>
    <scope>IDENTIFICATION</scope>
</reference>
<feature type="signal peptide" evidence="8">
    <location>
        <begin position="1"/>
        <end position="18"/>
    </location>
</feature>
<feature type="compositionally biased region" description="Polar residues" evidence="7">
    <location>
        <begin position="41"/>
        <end position="54"/>
    </location>
</feature>
<feature type="disulfide bond" evidence="6">
    <location>
        <begin position="109"/>
        <end position="127"/>
    </location>
</feature>
<dbReference type="Gene3D" id="4.10.760.10">
    <property type="entry name" value="Agouti domain"/>
    <property type="match status" value="1"/>
</dbReference>
<sequence length="138" mass="15540">MKLAILCLCVLCVALADGRIFTRNDLQIAHKNMAGNRAQIPHSSAKSSNQSKQRTLFARRGQYERQRIHVPKPKVVPSSPSAPSPKRRPKPVKPRCSQLTQSCVPQDGCCDRWAACHCHFFNAICHCRRTNPNHTQKT</sequence>
<reference evidence="10" key="1">
    <citation type="submission" date="2019-06" db="EMBL/GenBank/DDBJ databases">
        <authorList>
            <consortium name="Wellcome Sanger Institute Data Sharing"/>
        </authorList>
    </citation>
    <scope>NUCLEOTIDE SEQUENCE [LARGE SCALE GENOMIC DNA]</scope>
</reference>
<dbReference type="GeneID" id="115410953"/>
<dbReference type="GO" id="GO:0005615">
    <property type="term" value="C:extracellular space"/>
    <property type="evidence" value="ECO:0007669"/>
    <property type="project" value="TreeGrafter"/>
</dbReference>
<evidence type="ECO:0000256" key="8">
    <source>
        <dbReference type="SAM" id="SignalP"/>
    </source>
</evidence>
<feature type="region of interest" description="Disordered" evidence="7">
    <location>
        <begin position="37"/>
        <end position="96"/>
    </location>
</feature>
<protein>
    <submittedName>
        <fullName evidence="10">Agouti-signaling protein-like</fullName>
    </submittedName>
</protein>
<evidence type="ECO:0000256" key="7">
    <source>
        <dbReference type="SAM" id="MobiDB-lite"/>
    </source>
</evidence>
<dbReference type="Pfam" id="PF05039">
    <property type="entry name" value="Agouti"/>
    <property type="match status" value="1"/>
</dbReference>
<dbReference type="Proteomes" id="UP000472271">
    <property type="component" value="Chromosome 20"/>
</dbReference>
<dbReference type="InterPro" id="IPR027300">
    <property type="entry name" value="Agouti_dom"/>
</dbReference>
<feature type="disulfide bond" evidence="6">
    <location>
        <begin position="118"/>
        <end position="125"/>
    </location>
</feature>
<evidence type="ECO:0000256" key="1">
    <source>
        <dbReference type="ARBA" id="ARBA00004613"/>
    </source>
</evidence>
<dbReference type="GO" id="GO:2000253">
    <property type="term" value="P:positive regulation of feeding behavior"/>
    <property type="evidence" value="ECO:0007669"/>
    <property type="project" value="TreeGrafter"/>
</dbReference>
<keyword evidence="4" id="KW-0960">Knottin</keyword>
<evidence type="ECO:0000256" key="3">
    <source>
        <dbReference type="ARBA" id="ARBA00022729"/>
    </source>
</evidence>
<dbReference type="SMART" id="SM00792">
    <property type="entry name" value="Agouti"/>
    <property type="match status" value="1"/>
</dbReference>
<dbReference type="GO" id="GO:0008343">
    <property type="term" value="P:adult feeding behavior"/>
    <property type="evidence" value="ECO:0007669"/>
    <property type="project" value="TreeGrafter"/>
</dbReference>
<dbReference type="Ensembl" id="ENSSORT00005051354.1">
    <property type="protein sequence ID" value="ENSSORP00005050148.1"/>
    <property type="gene ID" value="ENSSORG00005022751.1"/>
</dbReference>
<evidence type="ECO:0000256" key="5">
    <source>
        <dbReference type="ARBA" id="ARBA00023157"/>
    </source>
</evidence>
<dbReference type="AlphaFoldDB" id="A0A673CDG8"/>
<name>A0A673CDG8_9TELE</name>
<evidence type="ECO:0000256" key="4">
    <source>
        <dbReference type="ARBA" id="ARBA00022854"/>
    </source>
</evidence>
<dbReference type="PANTHER" id="PTHR16551:SF5">
    <property type="entry name" value="AGOUTI-RELATED PEPTIDE 2"/>
    <property type="match status" value="1"/>
</dbReference>
<dbReference type="InterPro" id="IPR007733">
    <property type="entry name" value="Agouti"/>
</dbReference>
<proteinExistence type="predicted"/>
<dbReference type="RefSeq" id="XP_029978657.1">
    <property type="nucleotide sequence ID" value="XM_030122797.1"/>
</dbReference>
<keyword evidence="5 6" id="KW-1015">Disulfide bond</keyword>
<accession>A0A673CDG8</accession>
<dbReference type="SUPFAM" id="SSF57055">
    <property type="entry name" value="Agouti-related protein"/>
    <property type="match status" value="1"/>
</dbReference>
<comment type="caution">
    <text evidence="6">Lacks conserved residue(s) required for the propagation of feature annotation.</text>
</comment>
<evidence type="ECO:0000256" key="2">
    <source>
        <dbReference type="ARBA" id="ARBA00022525"/>
    </source>
</evidence>
<comment type="subcellular location">
    <subcellularLocation>
        <location evidence="1">Secreted</location>
    </subcellularLocation>
</comment>
<organism evidence="10 11">
    <name type="scientific">Sphaeramia orbicularis</name>
    <name type="common">orbiculate cardinalfish</name>
    <dbReference type="NCBI Taxonomy" id="375764"/>
    <lineage>
        <taxon>Eukaryota</taxon>
        <taxon>Metazoa</taxon>
        <taxon>Chordata</taxon>
        <taxon>Craniata</taxon>
        <taxon>Vertebrata</taxon>
        <taxon>Euteleostomi</taxon>
        <taxon>Actinopterygii</taxon>
        <taxon>Neopterygii</taxon>
        <taxon>Teleostei</taxon>
        <taxon>Neoteleostei</taxon>
        <taxon>Acanthomorphata</taxon>
        <taxon>Gobiaria</taxon>
        <taxon>Kurtiformes</taxon>
        <taxon>Apogonoidei</taxon>
        <taxon>Apogonidae</taxon>
        <taxon>Apogoninae</taxon>
        <taxon>Sphaeramia</taxon>
    </lineage>
</organism>
<gene>
    <name evidence="10" type="primary">LOC115410953</name>
</gene>